<dbReference type="InterPro" id="IPR001123">
    <property type="entry name" value="LeuE-type"/>
</dbReference>
<dbReference type="GO" id="GO:0015171">
    <property type="term" value="F:amino acid transmembrane transporter activity"/>
    <property type="evidence" value="ECO:0007669"/>
    <property type="project" value="TreeGrafter"/>
</dbReference>
<evidence type="ECO:0000256" key="1">
    <source>
        <dbReference type="ARBA" id="ARBA00004651"/>
    </source>
</evidence>
<keyword evidence="5 6" id="KW-0472">Membrane</keyword>
<dbReference type="PANTHER" id="PTHR30086:SF16">
    <property type="entry name" value="AMINO ACID EFFLUX PERMEASE RHTB FAMILY"/>
    <property type="match status" value="1"/>
</dbReference>
<feature type="transmembrane region" description="Helical" evidence="6">
    <location>
        <begin position="116"/>
        <end position="136"/>
    </location>
</feature>
<accession>A0A4Z0M5N7</accession>
<feature type="transmembrane region" description="Helical" evidence="6">
    <location>
        <begin position="41"/>
        <end position="64"/>
    </location>
</feature>
<proteinExistence type="predicted"/>
<dbReference type="OrthoDB" id="581870at2"/>
<evidence type="ECO:0000256" key="3">
    <source>
        <dbReference type="ARBA" id="ARBA00022692"/>
    </source>
</evidence>
<organism evidence="7 8">
    <name type="scientific">Mangrovimicrobium sediminis</name>
    <dbReference type="NCBI Taxonomy" id="2562682"/>
    <lineage>
        <taxon>Bacteria</taxon>
        <taxon>Pseudomonadati</taxon>
        <taxon>Pseudomonadota</taxon>
        <taxon>Gammaproteobacteria</taxon>
        <taxon>Cellvibrionales</taxon>
        <taxon>Halieaceae</taxon>
        <taxon>Mangrovimicrobium</taxon>
    </lineage>
</organism>
<feature type="transmembrane region" description="Helical" evidence="6">
    <location>
        <begin position="148"/>
        <end position="169"/>
    </location>
</feature>
<keyword evidence="4 6" id="KW-1133">Transmembrane helix</keyword>
<gene>
    <name evidence="7" type="ORF">E4634_05890</name>
</gene>
<dbReference type="RefSeq" id="WP_135441772.1">
    <property type="nucleotide sequence ID" value="NZ_SRLE01000005.1"/>
</dbReference>
<keyword evidence="3 6" id="KW-0812">Transmembrane</keyword>
<comment type="subcellular location">
    <subcellularLocation>
        <location evidence="1">Cell membrane</location>
        <topology evidence="1">Multi-pass membrane protein</topology>
    </subcellularLocation>
</comment>
<dbReference type="AlphaFoldDB" id="A0A4Z0M5N7"/>
<dbReference type="GO" id="GO:0005886">
    <property type="term" value="C:plasma membrane"/>
    <property type="evidence" value="ECO:0007669"/>
    <property type="project" value="UniProtKB-SubCell"/>
</dbReference>
<dbReference type="Pfam" id="PF01810">
    <property type="entry name" value="LysE"/>
    <property type="match status" value="1"/>
</dbReference>
<evidence type="ECO:0000256" key="4">
    <source>
        <dbReference type="ARBA" id="ARBA00022989"/>
    </source>
</evidence>
<evidence type="ECO:0000313" key="7">
    <source>
        <dbReference type="EMBL" id="TGD74730.1"/>
    </source>
</evidence>
<name>A0A4Z0M5N7_9GAMM</name>
<reference evidence="7 8" key="1">
    <citation type="submission" date="2019-04" db="EMBL/GenBank/DDBJ databases">
        <title>Taxonomy of novel Haliea sp. from mangrove soil of West Coast of India.</title>
        <authorList>
            <person name="Verma A."/>
            <person name="Kumar P."/>
            <person name="Krishnamurthi S."/>
        </authorList>
    </citation>
    <scope>NUCLEOTIDE SEQUENCE [LARGE SCALE GENOMIC DNA]</scope>
    <source>
        <strain evidence="7 8">SAOS-164</strain>
    </source>
</reference>
<evidence type="ECO:0000256" key="5">
    <source>
        <dbReference type="ARBA" id="ARBA00023136"/>
    </source>
</evidence>
<keyword evidence="8" id="KW-1185">Reference proteome</keyword>
<evidence type="ECO:0000256" key="6">
    <source>
        <dbReference type="SAM" id="Phobius"/>
    </source>
</evidence>
<dbReference type="EMBL" id="SRLE01000005">
    <property type="protein sequence ID" value="TGD74730.1"/>
    <property type="molecule type" value="Genomic_DNA"/>
</dbReference>
<evidence type="ECO:0000313" key="8">
    <source>
        <dbReference type="Proteomes" id="UP000298050"/>
    </source>
</evidence>
<feature type="transmembrane region" description="Helical" evidence="6">
    <location>
        <begin position="71"/>
        <end position="96"/>
    </location>
</feature>
<comment type="caution">
    <text evidence="7">The sequence shown here is derived from an EMBL/GenBank/DDBJ whole genome shotgun (WGS) entry which is preliminary data.</text>
</comment>
<dbReference type="Proteomes" id="UP000298050">
    <property type="component" value="Unassembled WGS sequence"/>
</dbReference>
<evidence type="ECO:0000256" key="2">
    <source>
        <dbReference type="ARBA" id="ARBA00022475"/>
    </source>
</evidence>
<sequence length="204" mass="21166">MEIAQWLVLLGVCTLGAMSPGPSLAVVTSHTLAGGRSHGVAAALAHGSGVALYAALTVLGLTAALTARPGLFLVVQWIGAAYLAYLGCRLLLARAATGEADTDTAPTARSPVREGFLVAFLNPKLAIFMLAVFSQFLSEGAGLAQKAVMVATAGAVDGLWYTLVALGLSHPRLQHRLRRQAALIDRLFGLALLALAVALLWRTA</sequence>
<keyword evidence="2" id="KW-1003">Cell membrane</keyword>
<dbReference type="PIRSF" id="PIRSF006324">
    <property type="entry name" value="LeuE"/>
    <property type="match status" value="1"/>
</dbReference>
<protein>
    <submittedName>
        <fullName evidence="7">LysE family translocator</fullName>
    </submittedName>
</protein>
<dbReference type="PANTHER" id="PTHR30086">
    <property type="entry name" value="ARGININE EXPORTER PROTEIN ARGO"/>
    <property type="match status" value="1"/>
</dbReference>
<feature type="transmembrane region" description="Helical" evidence="6">
    <location>
        <begin position="181"/>
        <end position="201"/>
    </location>
</feature>